<dbReference type="InterPro" id="IPR038718">
    <property type="entry name" value="SNF2-like_sf"/>
</dbReference>
<keyword evidence="4" id="KW-0067">ATP-binding</keyword>
<protein>
    <submittedName>
        <fullName evidence="7">SNF2 N-terminal domain-containing protein</fullName>
    </submittedName>
</protein>
<dbReference type="InterPro" id="IPR000330">
    <property type="entry name" value="SNF2_N"/>
</dbReference>
<keyword evidence="6" id="KW-1185">Reference proteome</keyword>
<evidence type="ECO:0000256" key="3">
    <source>
        <dbReference type="ARBA" id="ARBA00022806"/>
    </source>
</evidence>
<dbReference type="GO" id="GO:0005524">
    <property type="term" value="F:ATP binding"/>
    <property type="evidence" value="ECO:0007669"/>
    <property type="project" value="UniProtKB-KW"/>
</dbReference>
<dbReference type="GO" id="GO:0006281">
    <property type="term" value="P:DNA repair"/>
    <property type="evidence" value="ECO:0007669"/>
    <property type="project" value="TreeGrafter"/>
</dbReference>
<dbReference type="GO" id="GO:0004386">
    <property type="term" value="F:helicase activity"/>
    <property type="evidence" value="ECO:0007669"/>
    <property type="project" value="UniProtKB-KW"/>
</dbReference>
<keyword evidence="2" id="KW-0378">Hydrolase</keyword>
<name>A0A915K295_ROMCU</name>
<dbReference type="PANTHER" id="PTHR45626">
    <property type="entry name" value="TRANSCRIPTION TERMINATION FACTOR 2-RELATED"/>
    <property type="match status" value="1"/>
</dbReference>
<dbReference type="InterPro" id="IPR050628">
    <property type="entry name" value="SNF2_RAD54_helicase_TF"/>
</dbReference>
<evidence type="ECO:0000313" key="6">
    <source>
        <dbReference type="Proteomes" id="UP000887565"/>
    </source>
</evidence>
<reference evidence="7" key="1">
    <citation type="submission" date="2022-11" db="UniProtKB">
        <authorList>
            <consortium name="WormBaseParasite"/>
        </authorList>
    </citation>
    <scope>IDENTIFICATION</scope>
</reference>
<evidence type="ECO:0000256" key="4">
    <source>
        <dbReference type="ARBA" id="ARBA00022840"/>
    </source>
</evidence>
<dbReference type="GO" id="GO:0008094">
    <property type="term" value="F:ATP-dependent activity, acting on DNA"/>
    <property type="evidence" value="ECO:0007669"/>
    <property type="project" value="TreeGrafter"/>
</dbReference>
<dbReference type="GO" id="GO:0016787">
    <property type="term" value="F:hydrolase activity"/>
    <property type="evidence" value="ECO:0007669"/>
    <property type="project" value="UniProtKB-KW"/>
</dbReference>
<evidence type="ECO:0000259" key="5">
    <source>
        <dbReference type="Pfam" id="PF00176"/>
    </source>
</evidence>
<accession>A0A915K295</accession>
<dbReference type="Pfam" id="PF00176">
    <property type="entry name" value="SNF2-rel_dom"/>
    <property type="match status" value="1"/>
</dbReference>
<dbReference type="AlphaFoldDB" id="A0A915K295"/>
<dbReference type="Proteomes" id="UP000887565">
    <property type="component" value="Unplaced"/>
</dbReference>
<dbReference type="WBParaSite" id="nRc.2.0.1.t32335-RA">
    <property type="protein sequence ID" value="nRc.2.0.1.t32335-RA"/>
    <property type="gene ID" value="nRc.2.0.1.g32335"/>
</dbReference>
<dbReference type="Gene3D" id="3.40.50.10810">
    <property type="entry name" value="Tandem AAA-ATPase domain"/>
    <property type="match status" value="1"/>
</dbReference>
<dbReference type="GO" id="GO:0005634">
    <property type="term" value="C:nucleus"/>
    <property type="evidence" value="ECO:0007669"/>
    <property type="project" value="TreeGrafter"/>
</dbReference>
<organism evidence="6 7">
    <name type="scientific">Romanomermis culicivorax</name>
    <name type="common">Nematode worm</name>
    <dbReference type="NCBI Taxonomy" id="13658"/>
    <lineage>
        <taxon>Eukaryota</taxon>
        <taxon>Metazoa</taxon>
        <taxon>Ecdysozoa</taxon>
        <taxon>Nematoda</taxon>
        <taxon>Enoplea</taxon>
        <taxon>Dorylaimia</taxon>
        <taxon>Mermithida</taxon>
        <taxon>Mermithoidea</taxon>
        <taxon>Mermithidae</taxon>
        <taxon>Romanomermis</taxon>
    </lineage>
</organism>
<sequence>DQFVEHLNSKIKLSVYQYYGTNRTTLESLRRKDIVITTYGTLSSCYKKRLDPLFQIDWLRIVLDEAHMIRNPNSRMAHACCALRADRRWVLT</sequence>
<evidence type="ECO:0000313" key="7">
    <source>
        <dbReference type="WBParaSite" id="nRc.2.0.1.t32335-RA"/>
    </source>
</evidence>
<keyword evidence="3" id="KW-0347">Helicase</keyword>
<proteinExistence type="predicted"/>
<evidence type="ECO:0000256" key="1">
    <source>
        <dbReference type="ARBA" id="ARBA00022741"/>
    </source>
</evidence>
<dbReference type="PANTHER" id="PTHR45626:SF17">
    <property type="entry name" value="HELICASE-LIKE TRANSCRIPTION FACTOR"/>
    <property type="match status" value="1"/>
</dbReference>
<dbReference type="InterPro" id="IPR027417">
    <property type="entry name" value="P-loop_NTPase"/>
</dbReference>
<keyword evidence="1" id="KW-0547">Nucleotide-binding</keyword>
<feature type="domain" description="SNF2 N-terminal" evidence="5">
    <location>
        <begin position="2"/>
        <end position="92"/>
    </location>
</feature>
<dbReference type="SUPFAM" id="SSF52540">
    <property type="entry name" value="P-loop containing nucleoside triphosphate hydrolases"/>
    <property type="match status" value="1"/>
</dbReference>
<evidence type="ECO:0000256" key="2">
    <source>
        <dbReference type="ARBA" id="ARBA00022801"/>
    </source>
</evidence>